<dbReference type="InterPro" id="IPR012338">
    <property type="entry name" value="Beta-lactam/transpept-like"/>
</dbReference>
<evidence type="ECO:0000259" key="13">
    <source>
        <dbReference type="Pfam" id="PF00905"/>
    </source>
</evidence>
<evidence type="ECO:0000259" key="15">
    <source>
        <dbReference type="Pfam" id="PF06832"/>
    </source>
</evidence>
<dbReference type="InterPro" id="IPR009647">
    <property type="entry name" value="PBP_C"/>
</dbReference>
<evidence type="ECO:0000313" key="17">
    <source>
        <dbReference type="Proteomes" id="UP000243588"/>
    </source>
</evidence>
<keyword evidence="12" id="KW-0812">Transmembrane</keyword>
<keyword evidence="12" id="KW-1133">Transmembrane helix</keyword>
<feature type="domain" description="Glycosyl transferase family 51" evidence="14">
    <location>
        <begin position="63"/>
        <end position="228"/>
    </location>
</feature>
<dbReference type="STRING" id="702745.SAMN05421818_10378"/>
<dbReference type="Gene3D" id="3.40.710.10">
    <property type="entry name" value="DD-peptidase/beta-lactamase superfamily"/>
    <property type="match status" value="1"/>
</dbReference>
<evidence type="ECO:0000256" key="11">
    <source>
        <dbReference type="ARBA" id="ARBA00049902"/>
    </source>
</evidence>
<comment type="pathway">
    <text evidence="1">Cell wall biogenesis; peptidoglycan biosynthesis.</text>
</comment>
<keyword evidence="5" id="KW-0645">Protease</keyword>
<dbReference type="PANTHER" id="PTHR32282:SF15">
    <property type="entry name" value="PENICILLIN-BINDING PROTEIN 1C"/>
    <property type="match status" value="1"/>
</dbReference>
<dbReference type="GO" id="GO:0009252">
    <property type="term" value="P:peptidoglycan biosynthetic process"/>
    <property type="evidence" value="ECO:0007669"/>
    <property type="project" value="InterPro"/>
</dbReference>
<organism evidence="16 17">
    <name type="scientific">Myroides phaeus</name>
    <dbReference type="NCBI Taxonomy" id="702745"/>
    <lineage>
        <taxon>Bacteria</taxon>
        <taxon>Pseudomonadati</taxon>
        <taxon>Bacteroidota</taxon>
        <taxon>Flavobacteriia</taxon>
        <taxon>Flavobacteriales</taxon>
        <taxon>Flavobacteriaceae</taxon>
        <taxon>Myroides</taxon>
    </lineage>
</organism>
<dbReference type="GO" id="GO:0004180">
    <property type="term" value="F:carboxypeptidase activity"/>
    <property type="evidence" value="ECO:0007669"/>
    <property type="project" value="UniProtKB-KW"/>
</dbReference>
<keyword evidence="7" id="KW-0808">Transferase</keyword>
<evidence type="ECO:0000256" key="12">
    <source>
        <dbReference type="SAM" id="Phobius"/>
    </source>
</evidence>
<sequence>MKITQYFNWKKWSLKKKVSIVFLSILAIIYYFSIPDKLFDKPYSTVIESNNGQLLGAQIATDGQWRFPEIDSVPYKFKQCIINFEDEYFRYHWGLNPVSITKALISNTKAKQIKRGGSTLTQQTIRLARDGKKRSYAEKLIEAIQATRLEFKYSKDKILSLYTSHAPFGGNVVGLDVAAWRYFGTTPEQLSWAECATLAVLPNAPRLIYPGKNQEILLKKRNALLKKLYDKNIIDENTYQLALIEPLPQKPHELPQLAPHLLQLVAKKNKEQCITTTLDYNIQSRLNDIIKNYYNNYKQSEIYNIAAIVIDVETRNIISYVGNSPTTIDHQKDVDIIQAQRSTGSIIKPFLYAAMLDEAEILPTTLVADIPVVISGYKPENFNNSYEGAVPANEALFRSLNIPFVLMLQKYGIYRFYNQLQNLQFKSINKHPNHYGLSLILGGAESSLWEITRAYAGLAATLNYYNTSQGKYRVNEIQNLNWNKQLTNSFGKDTSEKSTLGAGAIYNTFKALTLVNRPEGDEAWRHYESAVKIAWKTGTSFGGRDAWAVGVNKKYVVGIWVGNATGEGRPSISGVRMAGPILFDTFNLLPKSNWFTAPLNDLEEIDICILSGHLAGPNCLSKKEIIPYRAKKTMLCPYHQLIHLDNSKTFQVNSQCEPIENIVNTSWFVLPPTMAHFYKKFHSEYKEVPPFREDCLQINELNTIEFIYPKHGDIIYLTKDFYSQLQPFIAKAATNNSEKTLYWYLDNQFLGQTDLFHEQSIQAEPGEHYITIVDTKGNSKTIQITLKKSNNQ</sequence>
<evidence type="ECO:0000256" key="2">
    <source>
        <dbReference type="ARBA" id="ARBA00007090"/>
    </source>
</evidence>
<name>A0A1G8C1M9_9FLAO</name>
<protein>
    <recommendedName>
        <fullName evidence="10">peptidoglycan glycosyltransferase</fullName>
        <ecNumber evidence="10">2.4.99.28</ecNumber>
    </recommendedName>
</protein>
<dbReference type="AlphaFoldDB" id="A0A1G8C1M9"/>
<comment type="similarity">
    <text evidence="3">In the N-terminal section; belongs to the glycosyltransferase 51 family.</text>
</comment>
<dbReference type="PANTHER" id="PTHR32282">
    <property type="entry name" value="BINDING PROTEIN TRANSPEPTIDASE, PUTATIVE-RELATED"/>
    <property type="match status" value="1"/>
</dbReference>
<dbReference type="Pfam" id="PF00905">
    <property type="entry name" value="Transpeptidase"/>
    <property type="match status" value="1"/>
</dbReference>
<dbReference type="RefSeq" id="WP_090405601.1">
    <property type="nucleotide sequence ID" value="NZ_FNDQ01000003.1"/>
</dbReference>
<dbReference type="InterPro" id="IPR023346">
    <property type="entry name" value="Lysozyme-like_dom_sf"/>
</dbReference>
<dbReference type="SUPFAM" id="SSF53955">
    <property type="entry name" value="Lysozyme-like"/>
    <property type="match status" value="1"/>
</dbReference>
<dbReference type="InterPro" id="IPR001460">
    <property type="entry name" value="PCN-bd_Tpept"/>
</dbReference>
<evidence type="ECO:0000256" key="9">
    <source>
        <dbReference type="ARBA" id="ARBA00023268"/>
    </source>
</evidence>
<dbReference type="GO" id="GO:0008658">
    <property type="term" value="F:penicillin binding"/>
    <property type="evidence" value="ECO:0007669"/>
    <property type="project" value="InterPro"/>
</dbReference>
<evidence type="ECO:0000256" key="1">
    <source>
        <dbReference type="ARBA" id="ARBA00004752"/>
    </source>
</evidence>
<accession>A0A1G8C1M9</accession>
<evidence type="ECO:0000256" key="10">
    <source>
        <dbReference type="ARBA" id="ARBA00044770"/>
    </source>
</evidence>
<dbReference type="GO" id="GO:0030288">
    <property type="term" value="C:outer membrane-bounded periplasmic space"/>
    <property type="evidence" value="ECO:0007669"/>
    <property type="project" value="TreeGrafter"/>
</dbReference>
<dbReference type="EMBL" id="FNDQ01000003">
    <property type="protein sequence ID" value="SDH39362.1"/>
    <property type="molecule type" value="Genomic_DNA"/>
</dbReference>
<evidence type="ECO:0000259" key="14">
    <source>
        <dbReference type="Pfam" id="PF00912"/>
    </source>
</evidence>
<dbReference type="InterPro" id="IPR050396">
    <property type="entry name" value="Glycosyltr_51/Transpeptidase"/>
</dbReference>
<keyword evidence="9" id="KW-0511">Multifunctional enzyme</keyword>
<dbReference type="GO" id="GO:0008955">
    <property type="term" value="F:peptidoglycan glycosyltransferase activity"/>
    <property type="evidence" value="ECO:0007669"/>
    <property type="project" value="UniProtKB-EC"/>
</dbReference>
<keyword evidence="17" id="KW-1185">Reference proteome</keyword>
<evidence type="ECO:0000313" key="16">
    <source>
        <dbReference type="EMBL" id="SDH39362.1"/>
    </source>
</evidence>
<reference evidence="17" key="1">
    <citation type="submission" date="2016-10" db="EMBL/GenBank/DDBJ databases">
        <authorList>
            <person name="Varghese N."/>
            <person name="Submissions S."/>
        </authorList>
    </citation>
    <scope>NUCLEOTIDE SEQUENCE [LARGE SCALE GENOMIC DNA]</scope>
    <source>
        <strain evidence="17">DSM 23313</strain>
    </source>
</reference>
<dbReference type="Proteomes" id="UP000243588">
    <property type="component" value="Unassembled WGS sequence"/>
</dbReference>
<dbReference type="SUPFAM" id="SSF56601">
    <property type="entry name" value="beta-lactamase/transpeptidase-like"/>
    <property type="match status" value="1"/>
</dbReference>
<dbReference type="EC" id="2.4.99.28" evidence="10"/>
<dbReference type="NCBIfam" id="TIGR02073">
    <property type="entry name" value="PBP_1c"/>
    <property type="match status" value="1"/>
</dbReference>
<feature type="domain" description="Penicillin-binding protein transpeptidase" evidence="13">
    <location>
        <begin position="306"/>
        <end position="564"/>
    </location>
</feature>
<evidence type="ECO:0000256" key="7">
    <source>
        <dbReference type="ARBA" id="ARBA00022679"/>
    </source>
</evidence>
<evidence type="ECO:0000256" key="6">
    <source>
        <dbReference type="ARBA" id="ARBA00022676"/>
    </source>
</evidence>
<keyword evidence="4" id="KW-0121">Carboxypeptidase</keyword>
<keyword evidence="8" id="KW-0378">Hydrolase</keyword>
<comment type="catalytic activity">
    <reaction evidence="11">
        <text>[GlcNAc-(1-&gt;4)-Mur2Ac(oyl-L-Ala-gamma-D-Glu-L-Lys-D-Ala-D-Ala)](n)-di-trans,octa-cis-undecaprenyl diphosphate + beta-D-GlcNAc-(1-&gt;4)-Mur2Ac(oyl-L-Ala-gamma-D-Glu-L-Lys-D-Ala-D-Ala)-di-trans,octa-cis-undecaprenyl diphosphate = [GlcNAc-(1-&gt;4)-Mur2Ac(oyl-L-Ala-gamma-D-Glu-L-Lys-D-Ala-D-Ala)](n+1)-di-trans,octa-cis-undecaprenyl diphosphate + di-trans,octa-cis-undecaprenyl diphosphate + H(+)</text>
        <dbReference type="Rhea" id="RHEA:23708"/>
        <dbReference type="Rhea" id="RHEA-COMP:9602"/>
        <dbReference type="Rhea" id="RHEA-COMP:9603"/>
        <dbReference type="ChEBI" id="CHEBI:15378"/>
        <dbReference type="ChEBI" id="CHEBI:58405"/>
        <dbReference type="ChEBI" id="CHEBI:60033"/>
        <dbReference type="ChEBI" id="CHEBI:78435"/>
        <dbReference type="EC" id="2.4.99.28"/>
    </reaction>
</comment>
<evidence type="ECO:0000256" key="4">
    <source>
        <dbReference type="ARBA" id="ARBA00022645"/>
    </source>
</evidence>
<dbReference type="Pfam" id="PF00912">
    <property type="entry name" value="Transgly"/>
    <property type="match status" value="1"/>
</dbReference>
<comment type="similarity">
    <text evidence="2">In the C-terminal section; belongs to the transpeptidase family.</text>
</comment>
<dbReference type="Pfam" id="PF06832">
    <property type="entry name" value="BiPBP_C"/>
    <property type="match status" value="1"/>
</dbReference>
<dbReference type="Gene3D" id="1.10.3810.10">
    <property type="entry name" value="Biosynthetic peptidoglycan transglycosylase-like"/>
    <property type="match status" value="1"/>
</dbReference>
<dbReference type="InterPro" id="IPR011815">
    <property type="entry name" value="PBP_1c"/>
</dbReference>
<feature type="domain" description="Penicillin-binding C-terminal" evidence="15">
    <location>
        <begin position="703"/>
        <end position="784"/>
    </location>
</feature>
<gene>
    <name evidence="16" type="ORF">SAMN05421818_10378</name>
</gene>
<evidence type="ECO:0000256" key="8">
    <source>
        <dbReference type="ARBA" id="ARBA00022801"/>
    </source>
</evidence>
<dbReference type="InterPro" id="IPR001264">
    <property type="entry name" value="Glyco_trans_51"/>
</dbReference>
<keyword evidence="12" id="KW-0472">Membrane</keyword>
<proteinExistence type="inferred from homology"/>
<evidence type="ECO:0000256" key="3">
    <source>
        <dbReference type="ARBA" id="ARBA00007739"/>
    </source>
</evidence>
<dbReference type="InterPro" id="IPR036950">
    <property type="entry name" value="PBP_transglycosylase"/>
</dbReference>
<feature type="transmembrane region" description="Helical" evidence="12">
    <location>
        <begin position="18"/>
        <end position="34"/>
    </location>
</feature>
<dbReference type="GO" id="GO:0006508">
    <property type="term" value="P:proteolysis"/>
    <property type="evidence" value="ECO:0007669"/>
    <property type="project" value="UniProtKB-KW"/>
</dbReference>
<evidence type="ECO:0000256" key="5">
    <source>
        <dbReference type="ARBA" id="ARBA00022670"/>
    </source>
</evidence>
<keyword evidence="6" id="KW-0328">Glycosyltransferase</keyword>